<evidence type="ECO:0000313" key="2">
    <source>
        <dbReference type="Proteomes" id="UP000814033"/>
    </source>
</evidence>
<proteinExistence type="predicted"/>
<reference evidence="1" key="2">
    <citation type="journal article" date="2022" name="New Phytol.">
        <title>Evolutionary transition to the ectomycorrhizal habit in the genomes of a hyperdiverse lineage of mushroom-forming fungi.</title>
        <authorList>
            <person name="Looney B."/>
            <person name="Miyauchi S."/>
            <person name="Morin E."/>
            <person name="Drula E."/>
            <person name="Courty P.E."/>
            <person name="Kohler A."/>
            <person name="Kuo A."/>
            <person name="LaButti K."/>
            <person name="Pangilinan J."/>
            <person name="Lipzen A."/>
            <person name="Riley R."/>
            <person name="Andreopoulos W."/>
            <person name="He G."/>
            <person name="Johnson J."/>
            <person name="Nolan M."/>
            <person name="Tritt A."/>
            <person name="Barry K.W."/>
            <person name="Grigoriev I.V."/>
            <person name="Nagy L.G."/>
            <person name="Hibbett D."/>
            <person name="Henrissat B."/>
            <person name="Matheny P.B."/>
            <person name="Labbe J."/>
            <person name="Martin F.M."/>
        </authorList>
    </citation>
    <scope>NUCLEOTIDE SEQUENCE</scope>
    <source>
        <strain evidence="1">FP105234-sp</strain>
    </source>
</reference>
<keyword evidence="2" id="KW-1185">Reference proteome</keyword>
<accession>A0ACB8RIS6</accession>
<sequence length="134" mass="14950">SVHGVLGENLTLEQWPPELRSLMLKLGSIGHHANEMEVEGRRRRCGGRGAGRTSKRVRAMLEAGSGRAEEANGRPRSVEGRAIAFANRVNSLGLNMTRLKEFRDRKDEVFMKVLRSALTISLLCHRSQCTVLEL</sequence>
<gene>
    <name evidence="1" type="ORF">FA95DRAFT_1497770</name>
</gene>
<comment type="caution">
    <text evidence="1">The sequence shown here is derived from an EMBL/GenBank/DDBJ whole genome shotgun (WGS) entry which is preliminary data.</text>
</comment>
<name>A0ACB8RIS6_9AGAM</name>
<protein>
    <submittedName>
        <fullName evidence="1">Uncharacterized protein</fullName>
    </submittedName>
</protein>
<feature type="non-terminal residue" evidence="1">
    <location>
        <position position="1"/>
    </location>
</feature>
<evidence type="ECO:0000313" key="1">
    <source>
        <dbReference type="EMBL" id="KAI0044023.1"/>
    </source>
</evidence>
<dbReference type="Proteomes" id="UP000814033">
    <property type="component" value="Unassembled WGS sequence"/>
</dbReference>
<reference evidence="1" key="1">
    <citation type="submission" date="2021-02" db="EMBL/GenBank/DDBJ databases">
        <authorList>
            <consortium name="DOE Joint Genome Institute"/>
            <person name="Ahrendt S."/>
            <person name="Looney B.P."/>
            <person name="Miyauchi S."/>
            <person name="Morin E."/>
            <person name="Drula E."/>
            <person name="Courty P.E."/>
            <person name="Chicoki N."/>
            <person name="Fauchery L."/>
            <person name="Kohler A."/>
            <person name="Kuo A."/>
            <person name="Labutti K."/>
            <person name="Pangilinan J."/>
            <person name="Lipzen A."/>
            <person name="Riley R."/>
            <person name="Andreopoulos W."/>
            <person name="He G."/>
            <person name="Johnson J."/>
            <person name="Barry K.W."/>
            <person name="Grigoriev I.V."/>
            <person name="Nagy L."/>
            <person name="Hibbett D."/>
            <person name="Henrissat B."/>
            <person name="Matheny P.B."/>
            <person name="Labbe J."/>
            <person name="Martin F."/>
        </authorList>
    </citation>
    <scope>NUCLEOTIDE SEQUENCE</scope>
    <source>
        <strain evidence="1">FP105234-sp</strain>
    </source>
</reference>
<dbReference type="EMBL" id="MU275997">
    <property type="protein sequence ID" value="KAI0044023.1"/>
    <property type="molecule type" value="Genomic_DNA"/>
</dbReference>
<organism evidence="1 2">
    <name type="scientific">Auriscalpium vulgare</name>
    <dbReference type="NCBI Taxonomy" id="40419"/>
    <lineage>
        <taxon>Eukaryota</taxon>
        <taxon>Fungi</taxon>
        <taxon>Dikarya</taxon>
        <taxon>Basidiomycota</taxon>
        <taxon>Agaricomycotina</taxon>
        <taxon>Agaricomycetes</taxon>
        <taxon>Russulales</taxon>
        <taxon>Auriscalpiaceae</taxon>
        <taxon>Auriscalpium</taxon>
    </lineage>
</organism>